<gene>
    <name evidence="2" type="ORF">SAMN04487972_10977</name>
</gene>
<protein>
    <recommendedName>
        <fullName evidence="4">Recombinase XerC</fullName>
    </recommendedName>
</protein>
<sequence length="241" mass="25819">MSVDAPADAAAAALSEDERARLLARPELILADRDLMRALIGAREAEVGENVIDIRGRAMQALEARLERLEAAHETVISAAYDNQSGMNTVHRAVLSLLEPMDFEGFLENLETAIAPILRVETLRLVMEAGGDLPAPEATGPLVIVPAGTVGGLISAGRRSPRGDDIVLRRAARETLPIHGEARAPIQSEALMPIDLGPGRLPALLVIGSADTGRFNPAQGTDLLRFFGQAFRLVLLSWLRT</sequence>
<dbReference type="Proteomes" id="UP000182312">
    <property type="component" value="Unassembled WGS sequence"/>
</dbReference>
<reference evidence="2 3" key="1">
    <citation type="submission" date="2016-10" db="EMBL/GenBank/DDBJ databases">
        <authorList>
            <person name="de Groot N.N."/>
        </authorList>
    </citation>
    <scope>NUCLEOTIDE SEQUENCE [LARGE SCALE GENOMIC DNA]</scope>
    <source>
        <strain evidence="2 3">CGMCC 1.6117</strain>
    </source>
</reference>
<dbReference type="Pfam" id="PF04340">
    <property type="entry name" value="DUF484"/>
    <property type="match status" value="1"/>
</dbReference>
<organism evidence="2 3">
    <name type="scientific">Paracoccus halophilus</name>
    <dbReference type="NCBI Taxonomy" id="376733"/>
    <lineage>
        <taxon>Bacteria</taxon>
        <taxon>Pseudomonadati</taxon>
        <taxon>Pseudomonadota</taxon>
        <taxon>Alphaproteobacteria</taxon>
        <taxon>Rhodobacterales</taxon>
        <taxon>Paracoccaceae</taxon>
        <taxon>Paracoccus</taxon>
    </lineage>
</organism>
<dbReference type="InterPro" id="IPR029016">
    <property type="entry name" value="GAF-like_dom_sf"/>
</dbReference>
<dbReference type="Gene3D" id="3.30.450.40">
    <property type="match status" value="1"/>
</dbReference>
<dbReference type="OrthoDB" id="7200179at2"/>
<proteinExistence type="predicted"/>
<dbReference type="EMBL" id="FOJO01000009">
    <property type="protein sequence ID" value="SFA52220.1"/>
    <property type="molecule type" value="Genomic_DNA"/>
</dbReference>
<keyword evidence="1" id="KW-0175">Coiled coil</keyword>
<dbReference type="InterPro" id="IPR007435">
    <property type="entry name" value="DUF484"/>
</dbReference>
<feature type="coiled-coil region" evidence="1">
    <location>
        <begin position="52"/>
        <end position="79"/>
    </location>
</feature>
<name>A0A1I0TKA4_9RHOB</name>
<evidence type="ECO:0008006" key="4">
    <source>
        <dbReference type="Google" id="ProtNLM"/>
    </source>
</evidence>
<evidence type="ECO:0000256" key="1">
    <source>
        <dbReference type="SAM" id="Coils"/>
    </source>
</evidence>
<dbReference type="AlphaFoldDB" id="A0A1I0TKA4"/>
<evidence type="ECO:0000313" key="3">
    <source>
        <dbReference type="Proteomes" id="UP000182312"/>
    </source>
</evidence>
<dbReference type="RefSeq" id="WP_052081716.1">
    <property type="nucleotide sequence ID" value="NZ_FOJO01000009.1"/>
</dbReference>
<accession>A0A1I0TKA4</accession>
<evidence type="ECO:0000313" key="2">
    <source>
        <dbReference type="EMBL" id="SFA52220.1"/>
    </source>
</evidence>